<gene>
    <name evidence="2" type="ORF">OFY01_31485</name>
</gene>
<dbReference type="RefSeq" id="WP_266605789.1">
    <property type="nucleotide sequence ID" value="NZ_JAPHNL010000335.1"/>
</dbReference>
<evidence type="ECO:0000313" key="3">
    <source>
        <dbReference type="Proteomes" id="UP001163064"/>
    </source>
</evidence>
<evidence type="ECO:0000313" key="2">
    <source>
        <dbReference type="EMBL" id="MCX3064197.1"/>
    </source>
</evidence>
<reference evidence="2" key="1">
    <citation type="submission" date="2022-10" db="EMBL/GenBank/DDBJ databases">
        <title>Streptomyces beihaiensis sp. nov., a chitin degrading actinobacterium, isolated from shrimp pond soil.</title>
        <authorList>
            <person name="Xie J."/>
            <person name="Shen N."/>
        </authorList>
    </citation>
    <scope>NUCLEOTIDE SEQUENCE</scope>
    <source>
        <strain evidence="2">GXMU-J5</strain>
    </source>
</reference>
<name>A0ABT3U6E7_9ACTN</name>
<protein>
    <submittedName>
        <fullName evidence="2">DUF5047 domain-containing protein</fullName>
    </submittedName>
</protein>
<dbReference type="InterPro" id="IPR032490">
    <property type="entry name" value="DUF5047"/>
</dbReference>
<dbReference type="Pfam" id="PF16466">
    <property type="entry name" value="DUF5047"/>
    <property type="match status" value="1"/>
</dbReference>
<proteinExistence type="predicted"/>
<dbReference type="Proteomes" id="UP001163064">
    <property type="component" value="Unassembled WGS sequence"/>
</dbReference>
<keyword evidence="3" id="KW-1185">Reference proteome</keyword>
<sequence>MSAEALAIVQRGFTMAVRAESWLDGELLADDIPVADGSEDRDRSLNVPERVTLTVPRRDRGVDWDPRTVDHPLAAYGQQLRIDYGVDLGGGQTEWINRGWFLITDTSTDGNTVSVTAQGLLSLVDEAKFVAPFQPSSSDTLVSICRALVEPALTVTIDGTLTDRSVPLGMQWDDDRLGALTEVLDAWPADARVTEDGYLLIEPLTDTGTSVLDVTDDPSTGTVVQWRGAATRDGAFNVVVAQGELSDGTQIQGTAYDTDSNSPYRIGGPFSPLPVPYTMSSPLLTSVTECRSAASTTLARLRRTAYRKLDISMVPHPGLVTGDYVTVTGAGLTGSLCVIETMSLPYSTSEMTVTVRVLDG</sequence>
<organism evidence="2 3">
    <name type="scientific">Streptomyces beihaiensis</name>
    <dbReference type="NCBI Taxonomy" id="2984495"/>
    <lineage>
        <taxon>Bacteria</taxon>
        <taxon>Bacillati</taxon>
        <taxon>Actinomycetota</taxon>
        <taxon>Actinomycetes</taxon>
        <taxon>Kitasatosporales</taxon>
        <taxon>Streptomycetaceae</taxon>
        <taxon>Streptomyces</taxon>
    </lineage>
</organism>
<feature type="domain" description="DUF5047" evidence="1">
    <location>
        <begin position="55"/>
        <end position="154"/>
    </location>
</feature>
<dbReference type="EMBL" id="JAPHNL010000335">
    <property type="protein sequence ID" value="MCX3064197.1"/>
    <property type="molecule type" value="Genomic_DNA"/>
</dbReference>
<comment type="caution">
    <text evidence="2">The sequence shown here is derived from an EMBL/GenBank/DDBJ whole genome shotgun (WGS) entry which is preliminary data.</text>
</comment>
<evidence type="ECO:0000259" key="1">
    <source>
        <dbReference type="Pfam" id="PF16466"/>
    </source>
</evidence>
<accession>A0ABT3U6E7</accession>